<dbReference type="HOGENOM" id="CLU_3050061_0_0_1"/>
<proteinExistence type="predicted"/>
<dbReference type="AlphaFoldDB" id="G2Y3A2"/>
<evidence type="ECO:0000313" key="1">
    <source>
        <dbReference type="EMBL" id="CCD47142.1"/>
    </source>
</evidence>
<sequence>MYEDLIARRGFVAYLVARYLHNNGSFIQPTEHQYSLEKFIEYVQMRIDSADWVY</sequence>
<name>G2Y3A2_BOTF4</name>
<protein>
    <submittedName>
        <fullName evidence="1">Uncharacterized protein</fullName>
    </submittedName>
</protein>
<dbReference type="Proteomes" id="UP000008177">
    <property type="component" value="Unplaced contigs"/>
</dbReference>
<gene>
    <name evidence="1" type="ORF">BofuT4_uP003010.1</name>
</gene>
<organism evidence="1 2">
    <name type="scientific">Botryotinia fuckeliana (strain T4)</name>
    <name type="common">Noble rot fungus</name>
    <name type="synonym">Botrytis cinerea</name>
    <dbReference type="NCBI Taxonomy" id="999810"/>
    <lineage>
        <taxon>Eukaryota</taxon>
        <taxon>Fungi</taxon>
        <taxon>Dikarya</taxon>
        <taxon>Ascomycota</taxon>
        <taxon>Pezizomycotina</taxon>
        <taxon>Leotiomycetes</taxon>
        <taxon>Helotiales</taxon>
        <taxon>Sclerotiniaceae</taxon>
        <taxon>Botrytis</taxon>
    </lineage>
</organism>
<reference evidence="2" key="1">
    <citation type="journal article" date="2011" name="PLoS Genet.">
        <title>Genomic analysis of the necrotrophic fungal pathogens Sclerotinia sclerotiorum and Botrytis cinerea.</title>
        <authorList>
            <person name="Amselem J."/>
            <person name="Cuomo C.A."/>
            <person name="van Kan J.A."/>
            <person name="Viaud M."/>
            <person name="Benito E.P."/>
            <person name="Couloux A."/>
            <person name="Coutinho P.M."/>
            <person name="de Vries R.P."/>
            <person name="Dyer P.S."/>
            <person name="Fillinger S."/>
            <person name="Fournier E."/>
            <person name="Gout L."/>
            <person name="Hahn M."/>
            <person name="Kohn L."/>
            <person name="Lapalu N."/>
            <person name="Plummer K.M."/>
            <person name="Pradier J.M."/>
            <person name="Quevillon E."/>
            <person name="Sharon A."/>
            <person name="Simon A."/>
            <person name="ten Have A."/>
            <person name="Tudzynski B."/>
            <person name="Tudzynski P."/>
            <person name="Wincker P."/>
            <person name="Andrew M."/>
            <person name="Anthouard V."/>
            <person name="Beever R.E."/>
            <person name="Beffa R."/>
            <person name="Benoit I."/>
            <person name="Bouzid O."/>
            <person name="Brault B."/>
            <person name="Chen Z."/>
            <person name="Choquer M."/>
            <person name="Collemare J."/>
            <person name="Cotton P."/>
            <person name="Danchin E.G."/>
            <person name="Da Silva C."/>
            <person name="Gautier A."/>
            <person name="Giraud C."/>
            <person name="Giraud T."/>
            <person name="Gonzalez C."/>
            <person name="Grossetete S."/>
            <person name="Guldener U."/>
            <person name="Henrissat B."/>
            <person name="Howlett B.J."/>
            <person name="Kodira C."/>
            <person name="Kretschmer M."/>
            <person name="Lappartient A."/>
            <person name="Leroch M."/>
            <person name="Levis C."/>
            <person name="Mauceli E."/>
            <person name="Neuveglise C."/>
            <person name="Oeser B."/>
            <person name="Pearson M."/>
            <person name="Poulain J."/>
            <person name="Poussereau N."/>
            <person name="Quesneville H."/>
            <person name="Rascle C."/>
            <person name="Schumacher J."/>
            <person name="Segurens B."/>
            <person name="Sexton A."/>
            <person name="Silva E."/>
            <person name="Sirven C."/>
            <person name="Soanes D.M."/>
            <person name="Talbot N.J."/>
            <person name="Templeton M."/>
            <person name="Yandava C."/>
            <person name="Yarden O."/>
            <person name="Zeng Q."/>
            <person name="Rollins J.A."/>
            <person name="Lebrun M.H."/>
            <person name="Dickman M."/>
        </authorList>
    </citation>
    <scope>NUCLEOTIDE SEQUENCE [LARGE SCALE GENOMIC DNA]</scope>
    <source>
        <strain evidence="2">T4</strain>
    </source>
</reference>
<dbReference type="EMBL" id="FQ790286">
    <property type="protein sequence ID" value="CCD47142.1"/>
    <property type="molecule type" value="Genomic_DNA"/>
</dbReference>
<accession>G2Y3A2</accession>
<evidence type="ECO:0000313" key="2">
    <source>
        <dbReference type="Proteomes" id="UP000008177"/>
    </source>
</evidence>
<dbReference type="InParanoid" id="G2Y3A2"/>